<protein>
    <submittedName>
        <fullName evidence="2">CDP-alcohol phosphatidyltransferase family protein</fullName>
    </submittedName>
</protein>
<feature type="transmembrane region" description="Helical" evidence="1">
    <location>
        <begin position="53"/>
        <end position="75"/>
    </location>
</feature>
<feature type="transmembrane region" description="Helical" evidence="1">
    <location>
        <begin position="152"/>
        <end position="169"/>
    </location>
</feature>
<sequence length="199" mass="21241">MTIYDLKPRFQALLRPFTTWLWHRSVTANMVTLAAMLASVAYGVWMLLAPSTLPYLLLPLFMLARMALNAVDGMLAREHGQQSKLGAVLNEVGDVVADAALLVPFATLSGVSAHLVYALVYLATLTEFIGVLGQTTGAGRRYDGPSGKSDRAFAFGLLGLLIGAGVPVLPYLNPVLIVMLALLALTCWNRARRAAAGAA</sequence>
<reference evidence="2 3" key="1">
    <citation type="submission" date="2020-11" db="EMBL/GenBank/DDBJ databases">
        <authorList>
            <person name="Sun Q."/>
        </authorList>
    </citation>
    <scope>NUCLEOTIDE SEQUENCE [LARGE SCALE GENOMIC DNA]</scope>
    <source>
        <strain evidence="2 3">P8398</strain>
    </source>
</reference>
<feature type="transmembrane region" description="Helical" evidence="1">
    <location>
        <begin position="114"/>
        <end position="132"/>
    </location>
</feature>
<proteinExistence type="predicted"/>
<gene>
    <name evidence="2" type="ORF">IV454_29280</name>
</gene>
<evidence type="ECO:0000256" key="1">
    <source>
        <dbReference type="SAM" id="Phobius"/>
    </source>
</evidence>
<dbReference type="InterPro" id="IPR043130">
    <property type="entry name" value="CDP-OH_PTrfase_TM_dom"/>
</dbReference>
<name>A0AA48WD07_9BURK</name>
<keyword evidence="1" id="KW-0472">Membrane</keyword>
<dbReference type="InterPro" id="IPR000462">
    <property type="entry name" value="CDP-OH_P_trans"/>
</dbReference>
<feature type="transmembrane region" description="Helical" evidence="1">
    <location>
        <begin position="21"/>
        <end position="47"/>
    </location>
</feature>
<keyword evidence="1" id="KW-1133">Transmembrane helix</keyword>
<dbReference type="RefSeq" id="WP_206089159.1">
    <property type="nucleotide sequence ID" value="NZ_CP065053.1"/>
</dbReference>
<dbReference type="Proteomes" id="UP000662888">
    <property type="component" value="Chromosome"/>
</dbReference>
<keyword evidence="1" id="KW-0812">Transmembrane</keyword>
<dbReference type="EMBL" id="CP065053">
    <property type="protein sequence ID" value="QPI49483.1"/>
    <property type="molecule type" value="Genomic_DNA"/>
</dbReference>
<dbReference type="Pfam" id="PF01066">
    <property type="entry name" value="CDP-OH_P_transf"/>
    <property type="match status" value="1"/>
</dbReference>
<dbReference type="Gene3D" id="1.20.120.1760">
    <property type="match status" value="1"/>
</dbReference>
<keyword evidence="3" id="KW-1185">Reference proteome</keyword>
<evidence type="ECO:0000313" key="2">
    <source>
        <dbReference type="EMBL" id="QPI49483.1"/>
    </source>
</evidence>
<organism evidence="2 3">
    <name type="scientific">Massilia antarctica</name>
    <dbReference type="NCBI Taxonomy" id="2765360"/>
    <lineage>
        <taxon>Bacteria</taxon>
        <taxon>Pseudomonadati</taxon>
        <taxon>Pseudomonadota</taxon>
        <taxon>Betaproteobacteria</taxon>
        <taxon>Burkholderiales</taxon>
        <taxon>Oxalobacteraceae</taxon>
        <taxon>Telluria group</taxon>
        <taxon>Massilia</taxon>
    </lineage>
</organism>
<evidence type="ECO:0000313" key="3">
    <source>
        <dbReference type="Proteomes" id="UP000662888"/>
    </source>
</evidence>
<accession>A0AA48WD07</accession>